<sequence length="303" mass="33335">MNISVCIATYRRPDRLRALLGDLLLQQRLPQEVIVVDNDVLRSAQIVVDDVCAAGDLPFVLRYAVEARKNIAVSRNTSVALAGGDWLAFIDDDERAPVHWLDTLAISAQRFSADGVLGPVQPLLPASAPAWLHRGQFYHWPRMKTGGIVPPNRLRFGNVMLRATTLRTQSPVFDPAYGLTGGEDGDLLARLALGGAQLIWCDEAMVSEPVEPARQSLRWLLLRSMRGGQDFARHKLAGRYGPIGSARRARLLGRALTQMMMAGLLALLCLPIGFHLAAHWLTKAAANLGKLSAFAGWHYREYA</sequence>
<dbReference type="GO" id="GO:0016757">
    <property type="term" value="F:glycosyltransferase activity"/>
    <property type="evidence" value="ECO:0007669"/>
    <property type="project" value="UniProtKB-KW"/>
</dbReference>
<organism evidence="6 7">
    <name type="scientific">Hydrocarboniphaga daqingensis</name>
    <dbReference type="NCBI Taxonomy" id="490188"/>
    <lineage>
        <taxon>Bacteria</taxon>
        <taxon>Pseudomonadati</taxon>
        <taxon>Pseudomonadota</taxon>
        <taxon>Gammaproteobacteria</taxon>
        <taxon>Nevskiales</taxon>
        <taxon>Nevskiaceae</taxon>
        <taxon>Hydrocarboniphaga</taxon>
    </lineage>
</organism>
<evidence type="ECO:0000313" key="7">
    <source>
        <dbReference type="Proteomes" id="UP000199758"/>
    </source>
</evidence>
<keyword evidence="4" id="KW-0812">Transmembrane</keyword>
<dbReference type="STRING" id="490188.SAMN04488068_2128"/>
<dbReference type="CDD" id="cd00761">
    <property type="entry name" value="Glyco_tranf_GTA_type"/>
    <property type="match status" value="1"/>
</dbReference>
<dbReference type="AlphaFoldDB" id="A0A1M5PB22"/>
<evidence type="ECO:0000256" key="3">
    <source>
        <dbReference type="ARBA" id="ARBA00022679"/>
    </source>
</evidence>
<accession>A0A1M5PB22</accession>
<name>A0A1M5PB22_9GAMM</name>
<keyword evidence="2" id="KW-0328">Glycosyltransferase</keyword>
<evidence type="ECO:0000259" key="5">
    <source>
        <dbReference type="Pfam" id="PF00535"/>
    </source>
</evidence>
<feature type="domain" description="Glycosyltransferase 2-like" evidence="5">
    <location>
        <begin position="4"/>
        <end position="134"/>
    </location>
</feature>
<dbReference type="EMBL" id="FQWZ01000004">
    <property type="protein sequence ID" value="SHG98875.1"/>
    <property type="molecule type" value="Genomic_DNA"/>
</dbReference>
<keyword evidence="4" id="KW-0472">Membrane</keyword>
<proteinExistence type="inferred from homology"/>
<feature type="transmembrane region" description="Helical" evidence="4">
    <location>
        <begin position="255"/>
        <end position="278"/>
    </location>
</feature>
<evidence type="ECO:0000256" key="4">
    <source>
        <dbReference type="SAM" id="Phobius"/>
    </source>
</evidence>
<keyword evidence="7" id="KW-1185">Reference proteome</keyword>
<dbReference type="PANTHER" id="PTHR43179:SF12">
    <property type="entry name" value="GALACTOFURANOSYLTRANSFERASE GLFT2"/>
    <property type="match status" value="1"/>
</dbReference>
<gene>
    <name evidence="6" type="ORF">SAMN04488068_2128</name>
</gene>
<dbReference type="RefSeq" id="WP_072897287.1">
    <property type="nucleotide sequence ID" value="NZ_FQWZ01000004.1"/>
</dbReference>
<protein>
    <submittedName>
        <fullName evidence="6">Succinoglycan biosynthesis protein ExoM</fullName>
    </submittedName>
</protein>
<dbReference type="InterPro" id="IPR029044">
    <property type="entry name" value="Nucleotide-diphossugar_trans"/>
</dbReference>
<dbReference type="Pfam" id="PF00535">
    <property type="entry name" value="Glycos_transf_2"/>
    <property type="match status" value="1"/>
</dbReference>
<reference evidence="6 7" key="1">
    <citation type="submission" date="2016-11" db="EMBL/GenBank/DDBJ databases">
        <authorList>
            <person name="Jaros S."/>
            <person name="Januszkiewicz K."/>
            <person name="Wedrychowicz H."/>
        </authorList>
    </citation>
    <scope>NUCLEOTIDE SEQUENCE [LARGE SCALE GENOMIC DNA]</scope>
    <source>
        <strain evidence="6 7">CGMCC 1.7049</strain>
    </source>
</reference>
<dbReference type="Proteomes" id="UP000199758">
    <property type="component" value="Unassembled WGS sequence"/>
</dbReference>
<dbReference type="OrthoDB" id="9801954at2"/>
<dbReference type="SUPFAM" id="SSF53448">
    <property type="entry name" value="Nucleotide-diphospho-sugar transferases"/>
    <property type="match status" value="1"/>
</dbReference>
<keyword evidence="3" id="KW-0808">Transferase</keyword>
<evidence type="ECO:0000256" key="1">
    <source>
        <dbReference type="ARBA" id="ARBA00006739"/>
    </source>
</evidence>
<comment type="similarity">
    <text evidence="1">Belongs to the glycosyltransferase 2 family.</text>
</comment>
<keyword evidence="4" id="KW-1133">Transmembrane helix</keyword>
<dbReference type="Gene3D" id="3.90.550.10">
    <property type="entry name" value="Spore Coat Polysaccharide Biosynthesis Protein SpsA, Chain A"/>
    <property type="match status" value="1"/>
</dbReference>
<dbReference type="InterPro" id="IPR001173">
    <property type="entry name" value="Glyco_trans_2-like"/>
</dbReference>
<evidence type="ECO:0000313" key="6">
    <source>
        <dbReference type="EMBL" id="SHG98875.1"/>
    </source>
</evidence>
<evidence type="ECO:0000256" key="2">
    <source>
        <dbReference type="ARBA" id="ARBA00022676"/>
    </source>
</evidence>
<dbReference type="PANTHER" id="PTHR43179">
    <property type="entry name" value="RHAMNOSYLTRANSFERASE WBBL"/>
    <property type="match status" value="1"/>
</dbReference>